<evidence type="ECO:0000256" key="8">
    <source>
        <dbReference type="ARBA" id="ARBA00047422"/>
    </source>
</evidence>
<evidence type="ECO:0000256" key="7">
    <source>
        <dbReference type="ARBA" id="ARBA00023242"/>
    </source>
</evidence>
<dbReference type="GO" id="GO:0003682">
    <property type="term" value="F:chromatin binding"/>
    <property type="evidence" value="ECO:0007669"/>
    <property type="project" value="InterPro"/>
</dbReference>
<dbReference type="GO" id="GO:0005634">
    <property type="term" value="C:nucleus"/>
    <property type="evidence" value="ECO:0000318"/>
    <property type="project" value="GO_Central"/>
</dbReference>
<evidence type="ECO:0000259" key="12">
    <source>
        <dbReference type="PROSITE" id="PS51038"/>
    </source>
</evidence>
<evidence type="ECO:0000256" key="2">
    <source>
        <dbReference type="ARBA" id="ARBA00011975"/>
    </source>
</evidence>
<dbReference type="SMART" id="SM00439">
    <property type="entry name" value="BAH"/>
    <property type="match status" value="1"/>
</dbReference>
<dbReference type="Pfam" id="PF00145">
    <property type="entry name" value="DNA_methylase"/>
    <property type="match status" value="1"/>
</dbReference>
<name>A0A072UBK7_MEDTR</name>
<dbReference type="InterPro" id="IPR016197">
    <property type="entry name" value="Chromo-like_dom_sf"/>
</dbReference>
<keyword evidence="4 9" id="KW-0808">Transferase</keyword>
<keyword evidence="6" id="KW-0238">DNA-binding</keyword>
<evidence type="ECO:0000259" key="11">
    <source>
        <dbReference type="PROSITE" id="PS50013"/>
    </source>
</evidence>
<keyword evidence="7" id="KW-0539">Nucleus</keyword>
<feature type="compositionally biased region" description="Low complexity" evidence="10">
    <location>
        <begin position="49"/>
        <end position="64"/>
    </location>
</feature>
<dbReference type="EnsemblPlants" id="KEH27204">
    <property type="protein sequence ID" value="KEH27204"/>
    <property type="gene ID" value="MTR_6g088715"/>
</dbReference>
<dbReference type="PROSITE" id="PS51038">
    <property type="entry name" value="BAH"/>
    <property type="match status" value="1"/>
</dbReference>
<feature type="domain" description="Chromo" evidence="11">
    <location>
        <begin position="475"/>
        <end position="526"/>
    </location>
</feature>
<evidence type="ECO:0000256" key="3">
    <source>
        <dbReference type="ARBA" id="ARBA00022603"/>
    </source>
</evidence>
<dbReference type="PRINTS" id="PR00105">
    <property type="entry name" value="C5METTRFRASE"/>
</dbReference>
<dbReference type="Proteomes" id="UP000002051">
    <property type="component" value="Chromosome 6"/>
</dbReference>
<accession>A0A072UBK7</accession>
<keyword evidence="3 9" id="KW-0489">Methyltransferase</keyword>
<dbReference type="GO" id="GO:0032259">
    <property type="term" value="P:methylation"/>
    <property type="evidence" value="ECO:0007669"/>
    <property type="project" value="UniProtKB-KW"/>
</dbReference>
<evidence type="ECO:0000313" key="14">
    <source>
        <dbReference type="EMBL" id="RHN53026.1"/>
    </source>
</evidence>
<dbReference type="InterPro" id="IPR000953">
    <property type="entry name" value="Chromo/chromo_shadow_dom"/>
</dbReference>
<gene>
    <name evidence="15" type="primary">25496971</name>
    <name evidence="13" type="ordered locus">MTR_6g088715</name>
    <name evidence="14" type="ORF">MtrunA17_Chr6g0486931</name>
</gene>
<feature type="domain" description="BAH" evidence="12">
    <location>
        <begin position="199"/>
        <end position="318"/>
    </location>
</feature>
<dbReference type="EC" id="2.1.1.37" evidence="2"/>
<evidence type="ECO:0000313" key="15">
    <source>
        <dbReference type="EnsemblPlants" id="KEH27204"/>
    </source>
</evidence>
<feature type="compositionally biased region" description="Low complexity" evidence="10">
    <location>
        <begin position="9"/>
        <end position="37"/>
    </location>
</feature>
<dbReference type="GO" id="GO:0003886">
    <property type="term" value="F:DNA (cytosine-5-)-methyltransferase activity"/>
    <property type="evidence" value="ECO:0000318"/>
    <property type="project" value="GO_Central"/>
</dbReference>
<dbReference type="EMBL" id="PSQE01000006">
    <property type="protein sequence ID" value="RHN53026.1"/>
    <property type="molecule type" value="Genomic_DNA"/>
</dbReference>
<evidence type="ECO:0000256" key="1">
    <source>
        <dbReference type="ARBA" id="ARBA00004123"/>
    </source>
</evidence>
<evidence type="ECO:0000256" key="5">
    <source>
        <dbReference type="ARBA" id="ARBA00022691"/>
    </source>
</evidence>
<dbReference type="PROSITE" id="PS50013">
    <property type="entry name" value="CHROMO_2"/>
    <property type="match status" value="1"/>
</dbReference>
<dbReference type="EMBL" id="CM001222">
    <property type="protein sequence ID" value="KEH27204.1"/>
    <property type="molecule type" value="Genomic_DNA"/>
</dbReference>
<dbReference type="Gene3D" id="2.30.30.490">
    <property type="match status" value="1"/>
</dbReference>
<organism evidence="13 16">
    <name type="scientific">Medicago truncatula</name>
    <name type="common">Barrel medic</name>
    <name type="synonym">Medicago tribuloides</name>
    <dbReference type="NCBI Taxonomy" id="3880"/>
    <lineage>
        <taxon>Eukaryota</taxon>
        <taxon>Viridiplantae</taxon>
        <taxon>Streptophyta</taxon>
        <taxon>Embryophyta</taxon>
        <taxon>Tracheophyta</taxon>
        <taxon>Spermatophyta</taxon>
        <taxon>Magnoliopsida</taxon>
        <taxon>eudicotyledons</taxon>
        <taxon>Gunneridae</taxon>
        <taxon>Pentapetalae</taxon>
        <taxon>rosids</taxon>
        <taxon>fabids</taxon>
        <taxon>Fabales</taxon>
        <taxon>Fabaceae</taxon>
        <taxon>Papilionoideae</taxon>
        <taxon>50 kb inversion clade</taxon>
        <taxon>NPAAA clade</taxon>
        <taxon>Hologalegina</taxon>
        <taxon>IRL clade</taxon>
        <taxon>Trifolieae</taxon>
        <taxon>Medicago</taxon>
    </lineage>
</organism>
<dbReference type="InterPro" id="IPR029063">
    <property type="entry name" value="SAM-dependent_MTases_sf"/>
</dbReference>
<dbReference type="GO" id="GO:0003677">
    <property type="term" value="F:DNA binding"/>
    <property type="evidence" value="ECO:0000318"/>
    <property type="project" value="GO_Central"/>
</dbReference>
<evidence type="ECO:0000256" key="6">
    <source>
        <dbReference type="ARBA" id="ARBA00023125"/>
    </source>
</evidence>
<evidence type="ECO:0000313" key="13">
    <source>
        <dbReference type="EMBL" id="KEH27204.1"/>
    </source>
</evidence>
<evidence type="ECO:0000313" key="17">
    <source>
        <dbReference type="Proteomes" id="UP000265566"/>
    </source>
</evidence>
<dbReference type="PANTHER" id="PTHR10629">
    <property type="entry name" value="CYTOSINE-SPECIFIC METHYLTRANSFERASE"/>
    <property type="match status" value="1"/>
</dbReference>
<dbReference type="SMART" id="SM00298">
    <property type="entry name" value="CHROMO"/>
    <property type="match status" value="1"/>
</dbReference>
<dbReference type="SUPFAM" id="SSF53335">
    <property type="entry name" value="S-adenosyl-L-methionine-dependent methyltransferases"/>
    <property type="match status" value="1"/>
</dbReference>
<dbReference type="AlphaFoldDB" id="A0A072UBK7"/>
<feature type="compositionally biased region" description="Polar residues" evidence="10">
    <location>
        <begin position="85"/>
        <end position="98"/>
    </location>
</feature>
<dbReference type="InterPro" id="IPR043151">
    <property type="entry name" value="BAH_sf"/>
</dbReference>
<dbReference type="Proteomes" id="UP000265566">
    <property type="component" value="Chromosome 6"/>
</dbReference>
<protein>
    <recommendedName>
        <fullName evidence="2">DNA (cytosine-5-)-methyltransferase</fullName>
        <ecNumber evidence="2">2.1.1.37</ecNumber>
    </recommendedName>
</protein>
<reference evidence="15" key="3">
    <citation type="submission" date="2015-04" db="UniProtKB">
        <authorList>
            <consortium name="EnsemblPlants"/>
        </authorList>
    </citation>
    <scope>IDENTIFICATION</scope>
    <source>
        <strain evidence="15">cv. Jemalong A17</strain>
    </source>
</reference>
<reference evidence="13 16" key="2">
    <citation type="journal article" date="2014" name="BMC Genomics">
        <title>An improved genome release (version Mt4.0) for the model legume Medicago truncatula.</title>
        <authorList>
            <person name="Tang H."/>
            <person name="Krishnakumar V."/>
            <person name="Bidwell S."/>
            <person name="Rosen B."/>
            <person name="Chan A."/>
            <person name="Zhou S."/>
            <person name="Gentzbittel L."/>
            <person name="Childs K.L."/>
            <person name="Yandell M."/>
            <person name="Gundlach H."/>
            <person name="Mayer K.F."/>
            <person name="Schwartz D.C."/>
            <person name="Town C.D."/>
        </authorList>
    </citation>
    <scope>GENOME REANNOTATION</scope>
    <source>
        <strain evidence="13">A17</strain>
        <strain evidence="15 16">cv. Jemalong A17</strain>
    </source>
</reference>
<dbReference type="InterPro" id="IPR050390">
    <property type="entry name" value="C5-Methyltransferase"/>
</dbReference>
<sequence>MAGKRKTSSKTTTSGNAVTVDSVSGDTVTVTADSSSGNTVRKSRRLTKSSSSSADAVNVAADSATGETRSRSRKTTKSSNSNSSGDGTSVSADLTSGKAQKKSGKKTDLDKGKSVVASSGVKKEPKTESDPMNVDGGDNEVSSSKFLGDPIPIEAAKLRWPKRYQEKEKKKSRSRSNSDEEEVILARCHYTEAQVDEGVIYKLYDDAYVQGETDDYHFICKIVEMFEAVDGGLFFTAQWYYRANDTVIKQLGNLIEPKRVFFSEIQDDNPLDCLVKKLTILRLELKKDFDATKDIIPPCDYYCDTLYLLPYSTFLKLPSETTENGSEISSTISNETEGNGKAEVDSKCSNTDICVEKKKPQMKLLDLYSGCGGMSTGLCQGGILSGSDIITKWAVDLNQDACQSLKLNHPETEVRNVSAELFLFLLKEWEKLCSYFSLIENSVPHEEYANLFNKEDEEEEENDGAVEENIDGEIFEVSEVHDVRYDDKETGPGLYFKVSWKGYNSDKDTWEPITGLSNCKERIKDFVTRGFKSSLLPLPGHVDVVCGGPPCQGVSGFNRFRNYDNPLEDEKNKQLVVYMDIVQYLRPRFSLMENVVDLLRFSEGFLGRYALGRLVKMNYQSRLGILAAGAYGLPQFRLRVFLWGAAPKENLPQFPLPTHDVIERGSVPVEFEGCLVAYSEGHRAQLQNKLVLNDAISDLPPIENDENRDDMEYGGPPLTEFQKFIRLSQNEMLGGSIKKKSPKSLLHDHRSYEMNVDDYQRACRIPKRKGACFRDLPCVRMRNKKVELNPDVERELLPSGKPLVPNYAISFVRGTSPLPFARIWWDETVPTVVTRPEPHNQKILHPEQDRVLSVRENARLQGFPDFYKLCGSVKERYIQVGNAVAVPVGRALGYCLGLASQGASTDGPLYTLPDHFPRKKASIAASDEEVVHTAP</sequence>
<dbReference type="HOGENOM" id="CLU_004921_0_0_1"/>
<dbReference type="InterPro" id="IPR001025">
    <property type="entry name" value="BAH_dom"/>
</dbReference>
<reference evidence="13 16" key="1">
    <citation type="journal article" date="2011" name="Nature">
        <title>The Medicago genome provides insight into the evolution of rhizobial symbioses.</title>
        <authorList>
            <person name="Young N.D."/>
            <person name="Debelle F."/>
            <person name="Oldroyd G.E."/>
            <person name="Geurts R."/>
            <person name="Cannon S.B."/>
            <person name="Udvardi M.K."/>
            <person name="Benedito V.A."/>
            <person name="Mayer K.F."/>
            <person name="Gouzy J."/>
            <person name="Schoof H."/>
            <person name="Van de Peer Y."/>
            <person name="Proost S."/>
            <person name="Cook D.R."/>
            <person name="Meyers B.C."/>
            <person name="Spannagl M."/>
            <person name="Cheung F."/>
            <person name="De Mita S."/>
            <person name="Krishnakumar V."/>
            <person name="Gundlach H."/>
            <person name="Zhou S."/>
            <person name="Mudge J."/>
            <person name="Bharti A.K."/>
            <person name="Murray J.D."/>
            <person name="Naoumkina M.A."/>
            <person name="Rosen B."/>
            <person name="Silverstein K.A."/>
            <person name="Tang H."/>
            <person name="Rombauts S."/>
            <person name="Zhao P.X."/>
            <person name="Zhou P."/>
            <person name="Barbe V."/>
            <person name="Bardou P."/>
            <person name="Bechner M."/>
            <person name="Bellec A."/>
            <person name="Berger A."/>
            <person name="Berges H."/>
            <person name="Bidwell S."/>
            <person name="Bisseling T."/>
            <person name="Choisne N."/>
            <person name="Couloux A."/>
            <person name="Denny R."/>
            <person name="Deshpande S."/>
            <person name="Dai X."/>
            <person name="Doyle J.J."/>
            <person name="Dudez A.M."/>
            <person name="Farmer A.D."/>
            <person name="Fouteau S."/>
            <person name="Franken C."/>
            <person name="Gibelin C."/>
            <person name="Gish J."/>
            <person name="Goldstein S."/>
            <person name="Gonzalez A.J."/>
            <person name="Green P.J."/>
            <person name="Hallab A."/>
            <person name="Hartog M."/>
            <person name="Hua A."/>
            <person name="Humphray S.J."/>
            <person name="Jeong D.H."/>
            <person name="Jing Y."/>
            <person name="Jocker A."/>
            <person name="Kenton S.M."/>
            <person name="Kim D.J."/>
            <person name="Klee K."/>
            <person name="Lai H."/>
            <person name="Lang C."/>
            <person name="Lin S."/>
            <person name="Macmil S.L."/>
            <person name="Magdelenat G."/>
            <person name="Matthews L."/>
            <person name="McCorrison J."/>
            <person name="Monaghan E.L."/>
            <person name="Mun J.H."/>
            <person name="Najar F.Z."/>
            <person name="Nicholson C."/>
            <person name="Noirot C."/>
            <person name="O'Bleness M."/>
            <person name="Paule C.R."/>
            <person name="Poulain J."/>
            <person name="Prion F."/>
            <person name="Qin B."/>
            <person name="Qu C."/>
            <person name="Retzel E.F."/>
            <person name="Riddle C."/>
            <person name="Sallet E."/>
            <person name="Samain S."/>
            <person name="Samson N."/>
            <person name="Sanders I."/>
            <person name="Saurat O."/>
            <person name="Scarpelli C."/>
            <person name="Schiex T."/>
            <person name="Segurens B."/>
            <person name="Severin A.J."/>
            <person name="Sherrier D.J."/>
            <person name="Shi R."/>
            <person name="Sims S."/>
            <person name="Singer S.R."/>
            <person name="Sinharoy S."/>
            <person name="Sterck L."/>
            <person name="Viollet A."/>
            <person name="Wang B.B."/>
            <person name="Wang K."/>
            <person name="Wang M."/>
            <person name="Wang X."/>
            <person name="Warfsmann J."/>
            <person name="Weissenbach J."/>
            <person name="White D.D."/>
            <person name="White J.D."/>
            <person name="Wiley G.B."/>
            <person name="Wincker P."/>
            <person name="Xing Y."/>
            <person name="Yang L."/>
            <person name="Yao Z."/>
            <person name="Ying F."/>
            <person name="Zhai J."/>
            <person name="Zhou L."/>
            <person name="Zuber A."/>
            <person name="Denarie J."/>
            <person name="Dixon R.A."/>
            <person name="May G.D."/>
            <person name="Schwartz D.C."/>
            <person name="Rogers J."/>
            <person name="Quetier F."/>
            <person name="Town C.D."/>
            <person name="Roe B.A."/>
        </authorList>
    </citation>
    <scope>NUCLEOTIDE SEQUENCE [LARGE SCALE GENOMIC DNA]</scope>
    <source>
        <strain evidence="13">A17</strain>
        <strain evidence="15 16">cv. Jemalong A17</strain>
    </source>
</reference>
<dbReference type="PROSITE" id="PS51679">
    <property type="entry name" value="SAM_MT_C5"/>
    <property type="match status" value="1"/>
</dbReference>
<evidence type="ECO:0000313" key="16">
    <source>
        <dbReference type="Proteomes" id="UP000002051"/>
    </source>
</evidence>
<dbReference type="Gene3D" id="3.90.120.10">
    <property type="entry name" value="DNA Methylase, subunit A, domain 2"/>
    <property type="match status" value="1"/>
</dbReference>
<dbReference type="KEGG" id="mtr:25496971"/>
<dbReference type="GO" id="GO:0044027">
    <property type="term" value="P:negative regulation of gene expression via chromosomal CpG island methylation"/>
    <property type="evidence" value="ECO:0000318"/>
    <property type="project" value="GO_Central"/>
</dbReference>
<dbReference type="PANTHER" id="PTHR10629:SF50">
    <property type="entry name" value="DNA (CYTOSINE-5)-METHYLTRANSFERASE CMT3"/>
    <property type="match status" value="1"/>
</dbReference>
<dbReference type="InterPro" id="IPR001525">
    <property type="entry name" value="C5_MeTfrase"/>
</dbReference>
<evidence type="ECO:0000256" key="10">
    <source>
        <dbReference type="SAM" id="MobiDB-lite"/>
    </source>
</evidence>
<dbReference type="Gene3D" id="3.40.50.150">
    <property type="entry name" value="Vaccinia Virus protein VP39"/>
    <property type="match status" value="2"/>
</dbReference>
<dbReference type="CDD" id="cd18635">
    <property type="entry name" value="CD_CMT3_like"/>
    <property type="match status" value="1"/>
</dbReference>
<dbReference type="Pfam" id="PF00385">
    <property type="entry name" value="Chromo"/>
    <property type="match status" value="1"/>
</dbReference>
<dbReference type="InterPro" id="IPR023780">
    <property type="entry name" value="Chromo_domain"/>
</dbReference>
<dbReference type="SUPFAM" id="SSF54160">
    <property type="entry name" value="Chromo domain-like"/>
    <property type="match status" value="1"/>
</dbReference>
<dbReference type="STRING" id="3880.A0A072UBK7"/>
<comment type="catalytic activity">
    <reaction evidence="8">
        <text>a 2'-deoxycytidine in DNA + S-adenosyl-L-methionine = a 5-methyl-2'-deoxycytidine in DNA + S-adenosyl-L-homocysteine + H(+)</text>
        <dbReference type="Rhea" id="RHEA:13681"/>
        <dbReference type="Rhea" id="RHEA-COMP:11369"/>
        <dbReference type="Rhea" id="RHEA-COMP:11370"/>
        <dbReference type="ChEBI" id="CHEBI:15378"/>
        <dbReference type="ChEBI" id="CHEBI:57856"/>
        <dbReference type="ChEBI" id="CHEBI:59789"/>
        <dbReference type="ChEBI" id="CHEBI:85452"/>
        <dbReference type="ChEBI" id="CHEBI:85454"/>
        <dbReference type="EC" id="2.1.1.37"/>
    </reaction>
</comment>
<feature type="region of interest" description="Disordered" evidence="10">
    <location>
        <begin position="1"/>
        <end position="147"/>
    </location>
</feature>
<reference evidence="17" key="4">
    <citation type="journal article" date="2018" name="Nat. Plants">
        <title>Whole-genome landscape of Medicago truncatula symbiotic genes.</title>
        <authorList>
            <person name="Pecrix Y."/>
            <person name="Staton S.E."/>
            <person name="Sallet E."/>
            <person name="Lelandais-Briere C."/>
            <person name="Moreau S."/>
            <person name="Carrere S."/>
            <person name="Blein T."/>
            <person name="Jardinaud M.F."/>
            <person name="Latrasse D."/>
            <person name="Zouine M."/>
            <person name="Zahm M."/>
            <person name="Kreplak J."/>
            <person name="Mayjonade B."/>
            <person name="Satge C."/>
            <person name="Perez M."/>
            <person name="Cauet S."/>
            <person name="Marande W."/>
            <person name="Chantry-Darmon C."/>
            <person name="Lopez-Roques C."/>
            <person name="Bouchez O."/>
            <person name="Berard A."/>
            <person name="Debelle F."/>
            <person name="Munos S."/>
            <person name="Bendahmane A."/>
            <person name="Berges H."/>
            <person name="Niebel A."/>
            <person name="Buitink J."/>
            <person name="Frugier F."/>
            <person name="Benhamed M."/>
            <person name="Crespi M."/>
            <person name="Gouzy J."/>
            <person name="Gamas P."/>
        </authorList>
    </citation>
    <scope>NUCLEOTIDE SEQUENCE [LARGE SCALE GENOMIC DNA]</scope>
    <source>
        <strain evidence="17">cv. Jemalong A17</strain>
    </source>
</reference>
<dbReference type="FunFam" id="3.90.120.10:FF:000003">
    <property type="entry name" value="DNA (cytosine-5)-methyltransferase 1"/>
    <property type="match status" value="1"/>
</dbReference>
<dbReference type="OrthoDB" id="5376140at2759"/>
<reference evidence="14" key="5">
    <citation type="journal article" date="2018" name="Nat. Plants">
        <title>Whole-genome landscape of Medicago truncatula symbiotic genes.</title>
        <authorList>
            <person name="Pecrix Y."/>
            <person name="Gamas P."/>
            <person name="Carrere S."/>
        </authorList>
    </citation>
    <scope>NUCLEOTIDE SEQUENCE</scope>
    <source>
        <tissue evidence="14">Leaves</tissue>
    </source>
</reference>
<comment type="subcellular location">
    <subcellularLocation>
        <location evidence="1">Nucleus</location>
    </subcellularLocation>
</comment>
<dbReference type="Gramene" id="rna37771">
    <property type="protein sequence ID" value="RHN53026.1"/>
    <property type="gene ID" value="gene37771"/>
</dbReference>
<comment type="similarity">
    <text evidence="9">Belongs to the class I-like SAM-binding methyltransferase superfamily. C5-methyltransferase family.</text>
</comment>
<keyword evidence="5 9" id="KW-0949">S-adenosyl-L-methionine</keyword>
<proteinExistence type="inferred from homology"/>
<evidence type="ECO:0000256" key="9">
    <source>
        <dbReference type="PROSITE-ProRule" id="PRU01016"/>
    </source>
</evidence>
<feature type="active site" evidence="9">
    <location>
        <position position="551"/>
    </location>
</feature>
<evidence type="ECO:0000256" key="4">
    <source>
        <dbReference type="ARBA" id="ARBA00022679"/>
    </source>
</evidence>
<keyword evidence="16" id="KW-1185">Reference proteome</keyword>
<dbReference type="Pfam" id="PF01426">
    <property type="entry name" value="BAH"/>
    <property type="match status" value="1"/>
</dbReference>